<dbReference type="InterPro" id="IPR020449">
    <property type="entry name" value="Tscrpt_reg_AraC-type_HTH"/>
</dbReference>
<evidence type="ECO:0000313" key="8">
    <source>
        <dbReference type="EMBL" id="MCE9239694.1"/>
    </source>
</evidence>
<dbReference type="EMBL" id="JAHYQA010000015">
    <property type="protein sequence ID" value="MCE9239694.1"/>
    <property type="molecule type" value="Genomic_DNA"/>
</dbReference>
<evidence type="ECO:0000256" key="2">
    <source>
        <dbReference type="ARBA" id="ARBA00023125"/>
    </source>
</evidence>
<evidence type="ECO:0000313" key="10">
    <source>
        <dbReference type="Proteomes" id="UP000095576"/>
    </source>
</evidence>
<evidence type="ECO:0000259" key="4">
    <source>
        <dbReference type="PROSITE" id="PS01124"/>
    </source>
</evidence>
<keyword evidence="3" id="KW-0804">Transcription</keyword>
<dbReference type="Pfam" id="PF12833">
    <property type="entry name" value="HTH_18"/>
    <property type="match status" value="1"/>
</dbReference>
<dbReference type="PROSITE" id="PS01124">
    <property type="entry name" value="HTH_ARAC_FAMILY_2"/>
    <property type="match status" value="1"/>
</dbReference>
<gene>
    <name evidence="6" type="primary">araC_6</name>
    <name evidence="5" type="ORF">BatF92_01670</name>
    <name evidence="6" type="ORF">ERS852511_04208</name>
    <name evidence="7" type="ORF">GAN75_12390</name>
    <name evidence="8" type="ORF">K0H07_21380</name>
    <name evidence="9" type="ORF">KQP59_17160</name>
</gene>
<evidence type="ECO:0000313" key="11">
    <source>
        <dbReference type="Proteomes" id="UP000436825"/>
    </source>
</evidence>
<reference evidence="8" key="5">
    <citation type="submission" date="2021-07" db="EMBL/GenBank/DDBJ databases">
        <title>Comparative genomics of Bacteroides fragilis group isolates reveals species-dependent resistance mechanisms and validates clinical tools for resistance prediction.</title>
        <authorList>
            <person name="Wallace M.J."/>
            <person name="Jean S."/>
            <person name="Wallace M.A."/>
            <person name="Carey-Ann B.D."/>
            <person name="Dantas G."/>
        </authorList>
    </citation>
    <scope>NUCLEOTIDE SEQUENCE</scope>
    <source>
        <strain evidence="8">BJH_160</strain>
    </source>
</reference>
<dbReference type="EMBL" id="CZAP01000021">
    <property type="protein sequence ID" value="CUQ06983.1"/>
    <property type="molecule type" value="Genomic_DNA"/>
</dbReference>
<dbReference type="InterPro" id="IPR014710">
    <property type="entry name" value="RmlC-like_jellyroll"/>
</dbReference>
<name>A0A139KF05_BACT4</name>
<dbReference type="PRINTS" id="PR00032">
    <property type="entry name" value="HTHARAC"/>
</dbReference>
<dbReference type="SUPFAM" id="SSF51182">
    <property type="entry name" value="RmlC-like cupins"/>
    <property type="match status" value="1"/>
</dbReference>
<dbReference type="Proteomes" id="UP000095576">
    <property type="component" value="Unassembled WGS sequence"/>
</dbReference>
<feature type="domain" description="HTH araC/xylS-type" evidence="4">
    <location>
        <begin position="185"/>
        <end position="283"/>
    </location>
</feature>
<dbReference type="InterPro" id="IPR018060">
    <property type="entry name" value="HTH_AraC"/>
</dbReference>
<sequence>MASFVDKLHPLVLNIGLAIHNADWNWKNVSSPFTRLYYVTEGTAQILISGKIQILKANHMYFIPAFTKHSYICNSYFSHYYLHIYEEHQSDNNLLDNWDFPIEIPATELDLALFQRLCAINPHMTLQKSDPTSYDNNYTLMQNLLKNKQRTLSEKVESRGIVYQLLARFLQRAQIKMVLKDNRIEEAIHYIRKHINETIELGVLAEKSGLSKDHFIRLFKKETGDTPLRYIIRKKIEKAQLILITDDMSIKNVALNLAFEDYSYFNRLFKKITGVTPQEYRTSYHS</sequence>
<dbReference type="Gene3D" id="2.60.120.10">
    <property type="entry name" value="Jelly Rolls"/>
    <property type="match status" value="1"/>
</dbReference>
<dbReference type="PANTHER" id="PTHR43280">
    <property type="entry name" value="ARAC-FAMILY TRANSCRIPTIONAL REGULATOR"/>
    <property type="match status" value="1"/>
</dbReference>
<dbReference type="EMBL" id="WCRW01000007">
    <property type="protein sequence ID" value="KAB4456110.1"/>
    <property type="molecule type" value="Genomic_DNA"/>
</dbReference>
<dbReference type="Gene3D" id="1.10.10.60">
    <property type="entry name" value="Homeodomain-like"/>
    <property type="match status" value="2"/>
</dbReference>
<accession>A0A139KF05</accession>
<dbReference type="SMART" id="SM00342">
    <property type="entry name" value="HTH_ARAC"/>
    <property type="match status" value="1"/>
</dbReference>
<dbReference type="Proteomes" id="UP000500882">
    <property type="component" value="Chromosome"/>
</dbReference>
<dbReference type="PROSITE" id="PS00041">
    <property type="entry name" value="HTH_ARAC_FAMILY_1"/>
    <property type="match status" value="1"/>
</dbReference>
<dbReference type="RefSeq" id="WP_022472064.1">
    <property type="nucleotide sequence ID" value="NZ_AP022660.1"/>
</dbReference>
<keyword evidence="1" id="KW-0805">Transcription regulation</keyword>
<evidence type="ECO:0000313" key="6">
    <source>
        <dbReference type="EMBL" id="CUQ06983.1"/>
    </source>
</evidence>
<dbReference type="InterPro" id="IPR011051">
    <property type="entry name" value="RmlC_Cupin_sf"/>
</dbReference>
<dbReference type="AlphaFoldDB" id="A0A139KF05"/>
<evidence type="ECO:0000256" key="3">
    <source>
        <dbReference type="ARBA" id="ARBA00023163"/>
    </source>
</evidence>
<dbReference type="InterPro" id="IPR009057">
    <property type="entry name" value="Homeodomain-like_sf"/>
</dbReference>
<evidence type="ECO:0000313" key="7">
    <source>
        <dbReference type="EMBL" id="KAB4456110.1"/>
    </source>
</evidence>
<proteinExistence type="predicted"/>
<dbReference type="InterPro" id="IPR018062">
    <property type="entry name" value="HTH_AraC-typ_CS"/>
</dbReference>
<dbReference type="PATRIC" id="fig|818.29.peg.2384"/>
<organism evidence="7 11">
    <name type="scientific">Bacteroides thetaiotaomicron</name>
    <dbReference type="NCBI Taxonomy" id="818"/>
    <lineage>
        <taxon>Bacteria</taxon>
        <taxon>Pseudomonadati</taxon>
        <taxon>Bacteroidota</taxon>
        <taxon>Bacteroidia</taxon>
        <taxon>Bacteroidales</taxon>
        <taxon>Bacteroidaceae</taxon>
        <taxon>Bacteroides</taxon>
    </lineage>
</organism>
<dbReference type="EMBL" id="AP022660">
    <property type="protein sequence ID" value="BCA48225.1"/>
    <property type="molecule type" value="Genomic_DNA"/>
</dbReference>
<dbReference type="GO" id="GO:0003700">
    <property type="term" value="F:DNA-binding transcription factor activity"/>
    <property type="evidence" value="ECO:0007669"/>
    <property type="project" value="InterPro"/>
</dbReference>
<dbReference type="Proteomes" id="UP001200544">
    <property type="component" value="Unassembled WGS sequence"/>
</dbReference>
<dbReference type="GO" id="GO:0043565">
    <property type="term" value="F:sequence-specific DNA binding"/>
    <property type="evidence" value="ECO:0007669"/>
    <property type="project" value="InterPro"/>
</dbReference>
<evidence type="ECO:0000313" key="5">
    <source>
        <dbReference type="EMBL" id="BCA48225.1"/>
    </source>
</evidence>
<evidence type="ECO:0000313" key="9">
    <source>
        <dbReference type="EMBL" id="UYU70001.1"/>
    </source>
</evidence>
<reference evidence="9" key="4">
    <citation type="submission" date="2021-06" db="EMBL/GenBank/DDBJ databases">
        <title>Interrogation of the integrated mobile genetic elements in gut-associated Bacteroides with a consensus prediction approach.</title>
        <authorList>
            <person name="Campbell D.E."/>
            <person name="Leigh J.R."/>
            <person name="Kim T."/>
            <person name="England W."/>
            <person name="Whitaker R.J."/>
            <person name="Degnan P.H."/>
        </authorList>
    </citation>
    <scope>NUCLEOTIDE SEQUENCE</scope>
    <source>
        <strain evidence="9">VPI-BTDOT2</strain>
    </source>
</reference>
<dbReference type="PANTHER" id="PTHR43280:SF28">
    <property type="entry name" value="HTH-TYPE TRANSCRIPTIONAL ACTIVATOR RHAS"/>
    <property type="match status" value="1"/>
</dbReference>
<reference evidence="5 12" key="3">
    <citation type="submission" date="2020-02" db="EMBL/GenBank/DDBJ databases">
        <title>Whole-genome sequencing and comparative analysis of the genomes of Bacteroides thetaiotaomicron and Escherichia coli isolated from a healthy resident in Vietnam.</title>
        <authorList>
            <person name="Mohsin M."/>
            <person name="Tanaka K."/>
            <person name="Kawahara R."/>
            <person name="Kondo S."/>
            <person name="Noguchi H."/>
            <person name="Motooka D."/>
            <person name="Nakamura S."/>
            <person name="Khong D.T."/>
            <person name="Nguyen T.N."/>
            <person name="Tran H.T."/>
            <person name="Yamamoto Y."/>
        </authorList>
    </citation>
    <scope>NUCLEOTIDE SEQUENCE [LARGE SCALE GENOMIC DNA]</scope>
    <source>
        <strain evidence="5 12">F9-2</strain>
    </source>
</reference>
<dbReference type="SUPFAM" id="SSF46689">
    <property type="entry name" value="Homeodomain-like"/>
    <property type="match status" value="2"/>
</dbReference>
<protein>
    <submittedName>
        <fullName evidence="5 8">Transcriptional regulator</fullName>
    </submittedName>
    <submittedName>
        <fullName evidence="7">Helix-turn-helix transcriptional regulator</fullName>
    </submittedName>
</protein>
<dbReference type="Proteomes" id="UP000436825">
    <property type="component" value="Unassembled WGS sequence"/>
</dbReference>
<dbReference type="Proteomes" id="UP001156216">
    <property type="component" value="Chromosome"/>
</dbReference>
<evidence type="ECO:0000256" key="1">
    <source>
        <dbReference type="ARBA" id="ARBA00023015"/>
    </source>
</evidence>
<reference evidence="7 11" key="2">
    <citation type="journal article" date="2019" name="Nat. Med.">
        <title>A library of human gut bacterial isolates paired with longitudinal multiomics data enables mechanistic microbiome research.</title>
        <authorList>
            <person name="Poyet M."/>
            <person name="Groussin M."/>
            <person name="Gibbons S.M."/>
            <person name="Avila-Pacheco J."/>
            <person name="Jiang X."/>
            <person name="Kearney S.M."/>
            <person name="Perrotta A.R."/>
            <person name="Berdy B."/>
            <person name="Zhao S."/>
            <person name="Lieberman T.D."/>
            <person name="Swanson P.K."/>
            <person name="Smith M."/>
            <person name="Roesemann S."/>
            <person name="Alexander J.E."/>
            <person name="Rich S.A."/>
            <person name="Livny J."/>
            <person name="Vlamakis H."/>
            <person name="Clish C."/>
            <person name="Bullock K."/>
            <person name="Deik A."/>
            <person name="Scott J."/>
            <person name="Pierce K.A."/>
            <person name="Xavier R.J."/>
            <person name="Alm E.J."/>
        </authorList>
    </citation>
    <scope>NUCLEOTIDE SEQUENCE [LARGE SCALE GENOMIC DNA]</scope>
    <source>
        <strain evidence="7 11">BIOML-A160</strain>
    </source>
</reference>
<keyword evidence="2" id="KW-0238">DNA-binding</keyword>
<dbReference type="EMBL" id="CP083681">
    <property type="protein sequence ID" value="UYU70001.1"/>
    <property type="molecule type" value="Genomic_DNA"/>
</dbReference>
<reference evidence="6 10" key="1">
    <citation type="submission" date="2015-09" db="EMBL/GenBank/DDBJ databases">
        <authorList>
            <consortium name="Pathogen Informatics"/>
        </authorList>
    </citation>
    <scope>NUCLEOTIDE SEQUENCE [LARGE SCALE GENOMIC DNA]</scope>
    <source>
        <strain evidence="6 10">2789STDY5834899</strain>
    </source>
</reference>
<evidence type="ECO:0000313" key="12">
    <source>
        <dbReference type="Proteomes" id="UP000500882"/>
    </source>
</evidence>